<proteinExistence type="inferred from homology"/>
<accession>A0A3A6PC13</accession>
<keyword evidence="2" id="KW-0378">Hydrolase</keyword>
<dbReference type="SUPFAM" id="SSF48208">
    <property type="entry name" value="Six-hairpin glycosidases"/>
    <property type="match status" value="1"/>
</dbReference>
<evidence type="ECO:0000256" key="2">
    <source>
        <dbReference type="ARBA" id="ARBA00022801"/>
    </source>
</evidence>
<comment type="caution">
    <text evidence="5">The sequence shown here is derived from an EMBL/GenBank/DDBJ whole genome shotgun (WGS) entry which is preliminary data.</text>
</comment>
<dbReference type="EMBL" id="QXQB01000003">
    <property type="protein sequence ID" value="RJX38862.1"/>
    <property type="molecule type" value="Genomic_DNA"/>
</dbReference>
<dbReference type="InterPro" id="IPR004888">
    <property type="entry name" value="Glycoside_hydrolase_63"/>
</dbReference>
<keyword evidence="6" id="KW-1185">Reference proteome</keyword>
<dbReference type="PANTHER" id="PTHR10412">
    <property type="entry name" value="MANNOSYL-OLIGOSACCHARIDE GLUCOSIDASE"/>
    <property type="match status" value="1"/>
</dbReference>
<evidence type="ECO:0000259" key="4">
    <source>
        <dbReference type="Pfam" id="PF22422"/>
    </source>
</evidence>
<dbReference type="Pfam" id="PF22422">
    <property type="entry name" value="MGH1-like_GH"/>
    <property type="match status" value="1"/>
</dbReference>
<feature type="domain" description="Mannosylglycerate hydrolase MGH1-like glycoside hydrolase" evidence="4">
    <location>
        <begin position="247"/>
        <end position="553"/>
    </location>
</feature>
<dbReference type="Gene3D" id="1.50.10.10">
    <property type="match status" value="1"/>
</dbReference>
<name>A0A3A6PC13_9BACL</name>
<organism evidence="5 6">
    <name type="scientific">Paenibacillus pinisoli</name>
    <dbReference type="NCBI Taxonomy" id="1276110"/>
    <lineage>
        <taxon>Bacteria</taxon>
        <taxon>Bacillati</taxon>
        <taxon>Bacillota</taxon>
        <taxon>Bacilli</taxon>
        <taxon>Bacillales</taxon>
        <taxon>Paenibacillaceae</taxon>
        <taxon>Paenibacillus</taxon>
    </lineage>
</organism>
<protein>
    <recommendedName>
        <fullName evidence="4">Mannosylglycerate hydrolase MGH1-like glycoside hydrolase domain-containing protein</fullName>
    </recommendedName>
</protein>
<evidence type="ECO:0000313" key="5">
    <source>
        <dbReference type="EMBL" id="RJX38862.1"/>
    </source>
</evidence>
<dbReference type="Proteomes" id="UP000267798">
    <property type="component" value="Unassembled WGS sequence"/>
</dbReference>
<dbReference type="GO" id="GO:0004573">
    <property type="term" value="F:Glc3Man9GlcNAc2 oligosaccharide glucosidase activity"/>
    <property type="evidence" value="ECO:0007669"/>
    <property type="project" value="InterPro"/>
</dbReference>
<evidence type="ECO:0000256" key="1">
    <source>
        <dbReference type="ARBA" id="ARBA00010833"/>
    </source>
</evidence>
<dbReference type="GO" id="GO:0006487">
    <property type="term" value="P:protein N-linked glycosylation"/>
    <property type="evidence" value="ECO:0007669"/>
    <property type="project" value="TreeGrafter"/>
</dbReference>
<comment type="similarity">
    <text evidence="1">Belongs to the glycosyl hydrolase 63 family.</text>
</comment>
<sequence>MFTYDLHQVPYSRYGSFLVVSPLKKQGDLEEGIYIRTVHGGDNSHGAVFKLELIHEGEAVSCQTIASPESVRLLAAEGYAECCITGELTMQLLSCGIDIRLTLVCGGYDYASPMKDGRWEVNHFSTESRFMLESVSGELAVDAPWSGTKCSHVIAELRKDAESGLAEVKLEQFWTVRPPVRVTRMMEACKREAGNEYREWLSRTLPSDGKWSEARKLAAYITWSCVVPKRGMLTRPAMYMSKNWMTNIWSWDHCFNAMALIRHQPQLAWDQLMIFFDAQDESGALPDFINDKYALWNCCKPPIHGWTLNWMMERSGWIGKEKLAEIYEPLVRWTNWWFEERDDNGNDIPEYQHGNDSGWDNSTVFRFGGPIETPDLCAFLILQCEAIAKVAHELGKTDEGREWEHRAKSLTDRLVERFWDGTSLCAWVRDEQLERGGDSLLLYMPVILGKRLPEPLFRHLVAGLAEEGRFLTEHGFATESVGSSYYSPDGYWRGPIWAPVMMLLADGLASAGEHELARTAAERFCRMASVSGMAENYNALTGEGLRDRAFTWTSSVFLILANEYASKEHFSTV</sequence>
<reference evidence="5 6" key="1">
    <citation type="submission" date="2018-09" db="EMBL/GenBank/DDBJ databases">
        <title>Paenibacillus aracenensis nov. sp. isolated from a cave in southern Spain.</title>
        <authorList>
            <person name="Jurado V."/>
            <person name="Gutierrez-Patricio S."/>
            <person name="Gonzalez-Pimentel J.L."/>
            <person name="Miller A.Z."/>
            <person name="Laiz L."/>
            <person name="Saiz-Jimenez C."/>
        </authorList>
    </citation>
    <scope>NUCLEOTIDE SEQUENCE [LARGE SCALE GENOMIC DNA]</scope>
    <source>
        <strain evidence="5 6">JCM 19203</strain>
    </source>
</reference>
<dbReference type="OrthoDB" id="9798687at2"/>
<dbReference type="GO" id="GO:0009311">
    <property type="term" value="P:oligosaccharide metabolic process"/>
    <property type="evidence" value="ECO:0007669"/>
    <property type="project" value="InterPro"/>
</dbReference>
<dbReference type="InterPro" id="IPR012341">
    <property type="entry name" value="6hp_glycosidase-like_sf"/>
</dbReference>
<dbReference type="InterPro" id="IPR054491">
    <property type="entry name" value="MGH1-like_GH"/>
</dbReference>
<dbReference type="RefSeq" id="WP_120111615.1">
    <property type="nucleotide sequence ID" value="NZ_QXQB01000003.1"/>
</dbReference>
<evidence type="ECO:0000313" key="6">
    <source>
        <dbReference type="Proteomes" id="UP000267798"/>
    </source>
</evidence>
<dbReference type="PANTHER" id="PTHR10412:SF11">
    <property type="entry name" value="MANNOSYL-OLIGOSACCHARIDE GLUCOSIDASE"/>
    <property type="match status" value="1"/>
</dbReference>
<dbReference type="AlphaFoldDB" id="A0A3A6PC13"/>
<dbReference type="InterPro" id="IPR008928">
    <property type="entry name" value="6-hairpin_glycosidase_sf"/>
</dbReference>
<gene>
    <name evidence="5" type="ORF">D3P09_15155</name>
</gene>
<evidence type="ECO:0000256" key="3">
    <source>
        <dbReference type="ARBA" id="ARBA00023295"/>
    </source>
</evidence>
<keyword evidence="3" id="KW-0326">Glycosidase</keyword>